<evidence type="ECO:0000313" key="2">
    <source>
        <dbReference type="Proteomes" id="UP000486602"/>
    </source>
</evidence>
<proteinExistence type="predicted"/>
<reference evidence="1 2" key="1">
    <citation type="submission" date="2020-02" db="EMBL/GenBank/DDBJ databases">
        <title>Out from the shadows clarifying the taxonomy of the family Cryomorphaceae and related taxa by utilizing the GTDB taxonomic framework.</title>
        <authorList>
            <person name="Bowman J.P."/>
        </authorList>
    </citation>
    <scope>NUCLEOTIDE SEQUENCE [LARGE SCALE GENOMIC DNA]</scope>
    <source>
        <strain evidence="1 2">QSSC 1-22</strain>
    </source>
</reference>
<dbReference type="Gene3D" id="2.160.20.80">
    <property type="entry name" value="E3 ubiquitin-protein ligase SopA"/>
    <property type="match status" value="1"/>
</dbReference>
<dbReference type="InterPro" id="IPR051082">
    <property type="entry name" value="Pentapeptide-BTB/POZ_domain"/>
</dbReference>
<protein>
    <submittedName>
        <fullName evidence="1">Pentapeptide repeat-containing protein</fullName>
    </submittedName>
</protein>
<dbReference type="Pfam" id="PF00805">
    <property type="entry name" value="Pentapeptide"/>
    <property type="match status" value="1"/>
</dbReference>
<dbReference type="RefSeq" id="WP_163286010.1">
    <property type="nucleotide sequence ID" value="NZ_JAAGVY010000029.1"/>
</dbReference>
<evidence type="ECO:0000313" key="1">
    <source>
        <dbReference type="EMBL" id="NEN24616.1"/>
    </source>
</evidence>
<organism evidence="1 2">
    <name type="scientific">Cryomorpha ignava</name>
    <dbReference type="NCBI Taxonomy" id="101383"/>
    <lineage>
        <taxon>Bacteria</taxon>
        <taxon>Pseudomonadati</taxon>
        <taxon>Bacteroidota</taxon>
        <taxon>Flavobacteriia</taxon>
        <taxon>Flavobacteriales</taxon>
        <taxon>Cryomorphaceae</taxon>
        <taxon>Cryomorpha</taxon>
    </lineage>
</organism>
<name>A0A7K3WT30_9FLAO</name>
<dbReference type="Proteomes" id="UP000486602">
    <property type="component" value="Unassembled WGS sequence"/>
</dbReference>
<dbReference type="EMBL" id="JAAGVY010000029">
    <property type="protein sequence ID" value="NEN24616.1"/>
    <property type="molecule type" value="Genomic_DNA"/>
</dbReference>
<dbReference type="InterPro" id="IPR001646">
    <property type="entry name" value="5peptide_repeat"/>
</dbReference>
<gene>
    <name evidence="1" type="ORF">G3O08_13995</name>
</gene>
<dbReference type="PANTHER" id="PTHR14136:SF17">
    <property type="entry name" value="BTB_POZ DOMAIN-CONTAINING PROTEIN KCTD9"/>
    <property type="match status" value="1"/>
</dbReference>
<comment type="caution">
    <text evidence="1">The sequence shown here is derived from an EMBL/GenBank/DDBJ whole genome shotgun (WGS) entry which is preliminary data.</text>
</comment>
<keyword evidence="2" id="KW-1185">Reference proteome</keyword>
<sequence length="341" mass="38692">MATTKTWNDWLKANGEGANPTYINQPSWVGTTKGNNPYDFSGINLKSVSINRPFAEGLNMPNAVLKNVDFEEGDFSRANFTNTKFINCKFNKTILTDASFSGASFHNCNLNRVNLTNVDFCVKEITETVVYGISAWDLKTSETSVQSKLVIEKTYGLYSDIIAEGRIPLMVDNIELAQFIYYLSNHKKLRDTINILNKRGVLLLGKFKDGGLERLYKLRDWFSSQNYLPMIFDFDRPYSLDYTETVVTMSGLSKIVVADLSGSSVPQELHAILTNFIKPVIVYHDEAAYSMLKDLSRKNKYFHDIKFDGTDNDLMSQLPSKLKDAEKDFGNIIMDLAKEYN</sequence>
<dbReference type="PANTHER" id="PTHR14136">
    <property type="entry name" value="BTB_POZ DOMAIN-CONTAINING PROTEIN KCTD9"/>
    <property type="match status" value="1"/>
</dbReference>
<dbReference type="SUPFAM" id="SSF141571">
    <property type="entry name" value="Pentapeptide repeat-like"/>
    <property type="match status" value="1"/>
</dbReference>
<accession>A0A7K3WT30</accession>
<dbReference type="AlphaFoldDB" id="A0A7K3WT30"/>